<evidence type="ECO:0000313" key="4">
    <source>
        <dbReference type="EMBL" id="SDH47599.1"/>
    </source>
</evidence>
<reference evidence="4 5" key="1">
    <citation type="submission" date="2016-10" db="EMBL/GenBank/DDBJ databases">
        <authorList>
            <person name="de Groot N.N."/>
        </authorList>
    </citation>
    <scope>NUCLEOTIDE SEQUENCE [LARGE SCALE GENOMIC DNA]</scope>
    <source>
        <strain evidence="4 5">CGMCC 4.3143</strain>
    </source>
</reference>
<keyword evidence="5" id="KW-1185">Reference proteome</keyword>
<evidence type="ECO:0000259" key="3">
    <source>
        <dbReference type="Pfam" id="PF22335"/>
    </source>
</evidence>
<evidence type="ECO:0000256" key="2">
    <source>
        <dbReference type="ARBA" id="ARBA00023118"/>
    </source>
</evidence>
<dbReference type="AlphaFoldDB" id="A0A1G8CQY7"/>
<protein>
    <recommendedName>
        <fullName evidence="3">Cas10/Cmr2 second palm domain-containing protein</fullName>
    </recommendedName>
</protein>
<dbReference type="Proteomes" id="UP000198967">
    <property type="component" value="Unassembled WGS sequence"/>
</dbReference>
<evidence type="ECO:0000256" key="1">
    <source>
        <dbReference type="ARBA" id="ARBA00022741"/>
    </source>
</evidence>
<sequence>MTLYLDVSAKRIQSYLARTPTLRGRRGASALLDHDRILDWTKPAWEAHGVENATGKRTDGQLSVQLAPTTTAVVADDIARDVAVLLHRLAPAAEWEVQLRSGSDYRDALEAGAAARRAGRDRIGAGSSGVIALPTPPADVPMVRFCQACGLAPAVVAAARIDPGDATGVAICADCAQRYLEGGHRTDRRQWSRTVDPKWAEVLRPGGLAAERALRLGVEEAIGRPIGVVDGFGELAAVGGPDANHLATVFVDGNRFGDLFASLKQTRVNLGELSEDLAAAVNAALVDATVAVTRDGDKYLPVVPHLVGGDDLLASVTADRAWEFVTRLLVGYGERTAALARTYGEKAKVAIAAPTASAGIVFAHAKRPFADSVELAESALRRAKSAHKAERAAVCWIDVTADGPDLSDGRCAPSLEDLLGRRAMIDAVCRLPAAGRARLAAVAQDDVAVAALARRLGRADLTAPFLLPNPVMTLADALTIERHWPWR</sequence>
<dbReference type="InterPro" id="IPR043128">
    <property type="entry name" value="Rev_trsase/Diguanyl_cyclase"/>
</dbReference>
<dbReference type="RefSeq" id="WP_176921579.1">
    <property type="nucleotide sequence ID" value="NZ_FNBE01000023.1"/>
</dbReference>
<dbReference type="InterPro" id="IPR054767">
    <property type="entry name" value="Cas10-Cmr2_palm2"/>
</dbReference>
<feature type="domain" description="Cas10/Cmr2 second palm" evidence="3">
    <location>
        <begin position="246"/>
        <end position="388"/>
    </location>
</feature>
<keyword evidence="1" id="KW-0547">Nucleotide-binding</keyword>
<proteinExistence type="predicted"/>
<dbReference type="STRING" id="366584.SAMN05216377_12328"/>
<name>A0A1G8CQY7_PSEOR</name>
<dbReference type="Pfam" id="PF22335">
    <property type="entry name" value="Cas10-Cmr2_palm2"/>
    <property type="match status" value="1"/>
</dbReference>
<dbReference type="GO" id="GO:0000166">
    <property type="term" value="F:nucleotide binding"/>
    <property type="evidence" value="ECO:0007669"/>
    <property type="project" value="UniProtKB-KW"/>
</dbReference>
<keyword evidence="2" id="KW-0051">Antiviral defense</keyword>
<dbReference type="EMBL" id="FNBE01000023">
    <property type="protein sequence ID" value="SDH47599.1"/>
    <property type="molecule type" value="Genomic_DNA"/>
</dbReference>
<organism evidence="4 5">
    <name type="scientific">Pseudonocardia oroxyli</name>
    <dbReference type="NCBI Taxonomy" id="366584"/>
    <lineage>
        <taxon>Bacteria</taxon>
        <taxon>Bacillati</taxon>
        <taxon>Actinomycetota</taxon>
        <taxon>Actinomycetes</taxon>
        <taxon>Pseudonocardiales</taxon>
        <taxon>Pseudonocardiaceae</taxon>
        <taxon>Pseudonocardia</taxon>
    </lineage>
</organism>
<gene>
    <name evidence="4" type="ORF">SAMN05216377_12328</name>
</gene>
<dbReference type="GO" id="GO:0051607">
    <property type="term" value="P:defense response to virus"/>
    <property type="evidence" value="ECO:0007669"/>
    <property type="project" value="UniProtKB-KW"/>
</dbReference>
<dbReference type="Gene3D" id="3.30.70.270">
    <property type="match status" value="1"/>
</dbReference>
<evidence type="ECO:0000313" key="5">
    <source>
        <dbReference type="Proteomes" id="UP000198967"/>
    </source>
</evidence>
<accession>A0A1G8CQY7</accession>